<proteinExistence type="predicted"/>
<evidence type="ECO:0000313" key="3">
    <source>
        <dbReference type="Proteomes" id="UP000218334"/>
    </source>
</evidence>
<sequence length="58" mass="6475">MVRTFTPPCAIVSCLPCPRGSHSKLYTVIVRRLPSRSTSTRKVGHGHRDPDVFQTNLP</sequence>
<organism evidence="2 3">
    <name type="scientific">Armillaria solidipes</name>
    <dbReference type="NCBI Taxonomy" id="1076256"/>
    <lineage>
        <taxon>Eukaryota</taxon>
        <taxon>Fungi</taxon>
        <taxon>Dikarya</taxon>
        <taxon>Basidiomycota</taxon>
        <taxon>Agaricomycotina</taxon>
        <taxon>Agaricomycetes</taxon>
        <taxon>Agaricomycetidae</taxon>
        <taxon>Agaricales</taxon>
        <taxon>Marasmiineae</taxon>
        <taxon>Physalacriaceae</taxon>
        <taxon>Armillaria</taxon>
    </lineage>
</organism>
<dbReference type="Proteomes" id="UP000218334">
    <property type="component" value="Unassembled WGS sequence"/>
</dbReference>
<evidence type="ECO:0000313" key="2">
    <source>
        <dbReference type="EMBL" id="PBK67523.1"/>
    </source>
</evidence>
<accession>A0A2H3BUE4</accession>
<feature type="region of interest" description="Disordered" evidence="1">
    <location>
        <begin position="36"/>
        <end position="58"/>
    </location>
</feature>
<dbReference type="AlphaFoldDB" id="A0A2H3BUE4"/>
<protein>
    <submittedName>
        <fullName evidence="2">Uncharacterized protein</fullName>
    </submittedName>
</protein>
<name>A0A2H3BUE4_9AGAR</name>
<evidence type="ECO:0000256" key="1">
    <source>
        <dbReference type="SAM" id="MobiDB-lite"/>
    </source>
</evidence>
<keyword evidence="3" id="KW-1185">Reference proteome</keyword>
<reference evidence="3" key="1">
    <citation type="journal article" date="2017" name="Nat. Ecol. Evol.">
        <title>Genome expansion and lineage-specific genetic innovations in the forest pathogenic fungi Armillaria.</title>
        <authorList>
            <person name="Sipos G."/>
            <person name="Prasanna A.N."/>
            <person name="Walter M.C."/>
            <person name="O'Connor E."/>
            <person name="Balint B."/>
            <person name="Krizsan K."/>
            <person name="Kiss B."/>
            <person name="Hess J."/>
            <person name="Varga T."/>
            <person name="Slot J."/>
            <person name="Riley R."/>
            <person name="Boka B."/>
            <person name="Rigling D."/>
            <person name="Barry K."/>
            <person name="Lee J."/>
            <person name="Mihaltcheva S."/>
            <person name="LaButti K."/>
            <person name="Lipzen A."/>
            <person name="Waldron R."/>
            <person name="Moloney N.M."/>
            <person name="Sperisen C."/>
            <person name="Kredics L."/>
            <person name="Vagvoelgyi C."/>
            <person name="Patrignani A."/>
            <person name="Fitzpatrick D."/>
            <person name="Nagy I."/>
            <person name="Doyle S."/>
            <person name="Anderson J.B."/>
            <person name="Grigoriev I.V."/>
            <person name="Gueldener U."/>
            <person name="Muensterkoetter M."/>
            <person name="Nagy L.G."/>
        </authorList>
    </citation>
    <scope>NUCLEOTIDE SEQUENCE [LARGE SCALE GENOMIC DNA]</scope>
    <source>
        <strain evidence="3">28-4</strain>
    </source>
</reference>
<dbReference type="EMBL" id="KZ293436">
    <property type="protein sequence ID" value="PBK67523.1"/>
    <property type="molecule type" value="Genomic_DNA"/>
</dbReference>
<gene>
    <name evidence="2" type="ORF">ARMSODRAFT_959118</name>
</gene>